<evidence type="ECO:0000313" key="11">
    <source>
        <dbReference type="EMBL" id="MDN4075285.1"/>
    </source>
</evidence>
<evidence type="ECO:0000256" key="8">
    <source>
        <dbReference type="ARBA" id="ARBA00022840"/>
    </source>
</evidence>
<dbReference type="SUPFAM" id="SSF55874">
    <property type="entry name" value="ATPase domain of HSP90 chaperone/DNA topoisomerase II/histidine kinase"/>
    <property type="match status" value="1"/>
</dbReference>
<dbReference type="InterPro" id="IPR004358">
    <property type="entry name" value="Sig_transdc_His_kin-like_C"/>
</dbReference>
<dbReference type="InterPro" id="IPR005467">
    <property type="entry name" value="His_kinase_dom"/>
</dbReference>
<comment type="catalytic activity">
    <reaction evidence="1">
        <text>ATP + protein L-histidine = ADP + protein N-phospho-L-histidine.</text>
        <dbReference type="EC" id="2.7.13.3"/>
    </reaction>
</comment>
<keyword evidence="5" id="KW-0808">Transferase</keyword>
<evidence type="ECO:0000313" key="12">
    <source>
        <dbReference type="Proteomes" id="UP001168694"/>
    </source>
</evidence>
<dbReference type="InterPro" id="IPR050351">
    <property type="entry name" value="BphY/WalK/GraS-like"/>
</dbReference>
<dbReference type="Proteomes" id="UP001168694">
    <property type="component" value="Unassembled WGS sequence"/>
</dbReference>
<evidence type="ECO:0000256" key="3">
    <source>
        <dbReference type="ARBA" id="ARBA00012438"/>
    </source>
</evidence>
<evidence type="ECO:0000256" key="5">
    <source>
        <dbReference type="ARBA" id="ARBA00022679"/>
    </source>
</evidence>
<sequence length="101" mass="10874">MTRAIRNLLVNAVVHNPEGTKIAVRISQLHDRTTEIRIEDNGVGFSEKLGQNDEDRTSSARSGLGLSIANKFIEAHGGTLAVHSKPSEGTTVSIRLQAAQN</sequence>
<keyword evidence="6" id="KW-0547">Nucleotide-binding</keyword>
<reference evidence="11" key="1">
    <citation type="submission" date="2023-06" db="EMBL/GenBank/DDBJ databases">
        <title>Draft Genome Sequences of Representative Paenibacillus Polymyxa, Bacillus cereus, Fictibacillus sp., and Brevibacillus agri Strains Isolated from Amazonian Dark Earth.</title>
        <authorList>
            <person name="Pellegrinetti T.A."/>
            <person name="Cunha I.C.M."/>
            <person name="Chaves M.G."/>
            <person name="Freitas A.S."/>
            <person name="Silva A.V.R."/>
            <person name="Tsai S.M."/>
            <person name="Mendes L.W."/>
        </authorList>
    </citation>
    <scope>NUCLEOTIDE SEQUENCE</scope>
    <source>
        <strain evidence="11">CENA-BCM004</strain>
    </source>
</reference>
<evidence type="ECO:0000259" key="10">
    <source>
        <dbReference type="PROSITE" id="PS50109"/>
    </source>
</evidence>
<dbReference type="GO" id="GO:0005524">
    <property type="term" value="F:ATP binding"/>
    <property type="evidence" value="ECO:0007669"/>
    <property type="project" value="UniProtKB-KW"/>
</dbReference>
<gene>
    <name evidence="11" type="ORF">QYF49_20165</name>
</gene>
<keyword evidence="12" id="KW-1185">Reference proteome</keyword>
<evidence type="ECO:0000256" key="1">
    <source>
        <dbReference type="ARBA" id="ARBA00000085"/>
    </source>
</evidence>
<dbReference type="InterPro" id="IPR036890">
    <property type="entry name" value="HATPase_C_sf"/>
</dbReference>
<dbReference type="PANTHER" id="PTHR45453:SF1">
    <property type="entry name" value="PHOSPHATE REGULON SENSOR PROTEIN PHOR"/>
    <property type="match status" value="1"/>
</dbReference>
<dbReference type="EMBL" id="JAUHLN010000005">
    <property type="protein sequence ID" value="MDN4075285.1"/>
    <property type="molecule type" value="Genomic_DNA"/>
</dbReference>
<dbReference type="InterPro" id="IPR003594">
    <property type="entry name" value="HATPase_dom"/>
</dbReference>
<dbReference type="Gene3D" id="3.30.565.10">
    <property type="entry name" value="Histidine kinase-like ATPase, C-terminal domain"/>
    <property type="match status" value="1"/>
</dbReference>
<keyword evidence="4" id="KW-0597">Phosphoprotein</keyword>
<keyword evidence="7" id="KW-0418">Kinase</keyword>
<evidence type="ECO:0000256" key="7">
    <source>
        <dbReference type="ARBA" id="ARBA00022777"/>
    </source>
</evidence>
<accession>A0ABT8EBH4</accession>
<proteinExistence type="predicted"/>
<dbReference type="RefSeq" id="WP_290401401.1">
    <property type="nucleotide sequence ID" value="NZ_JAUHLN010000005.1"/>
</dbReference>
<evidence type="ECO:0000256" key="9">
    <source>
        <dbReference type="ARBA" id="ARBA00023012"/>
    </source>
</evidence>
<protein>
    <recommendedName>
        <fullName evidence="3">histidine kinase</fullName>
        <ecNumber evidence="3">2.7.13.3</ecNumber>
    </recommendedName>
</protein>
<dbReference type="PRINTS" id="PR00344">
    <property type="entry name" value="BCTRLSENSOR"/>
</dbReference>
<feature type="domain" description="Histidine kinase" evidence="10">
    <location>
        <begin position="1"/>
        <end position="100"/>
    </location>
</feature>
<organism evidence="11 12">
    <name type="scientific">Fictibacillus terranigra</name>
    <dbReference type="NCBI Taxonomy" id="3058424"/>
    <lineage>
        <taxon>Bacteria</taxon>
        <taxon>Bacillati</taxon>
        <taxon>Bacillota</taxon>
        <taxon>Bacilli</taxon>
        <taxon>Bacillales</taxon>
        <taxon>Fictibacillaceae</taxon>
        <taxon>Fictibacillus</taxon>
    </lineage>
</organism>
<dbReference type="CDD" id="cd00075">
    <property type="entry name" value="HATPase"/>
    <property type="match status" value="1"/>
</dbReference>
<evidence type="ECO:0000256" key="4">
    <source>
        <dbReference type="ARBA" id="ARBA00022553"/>
    </source>
</evidence>
<evidence type="ECO:0000256" key="6">
    <source>
        <dbReference type="ARBA" id="ARBA00022741"/>
    </source>
</evidence>
<dbReference type="PANTHER" id="PTHR45453">
    <property type="entry name" value="PHOSPHATE REGULON SENSOR PROTEIN PHOR"/>
    <property type="match status" value="1"/>
</dbReference>
<comment type="subcellular location">
    <subcellularLocation>
        <location evidence="2">Membrane</location>
    </subcellularLocation>
</comment>
<dbReference type="EC" id="2.7.13.3" evidence="3"/>
<dbReference type="SMART" id="SM00387">
    <property type="entry name" value="HATPase_c"/>
    <property type="match status" value="1"/>
</dbReference>
<keyword evidence="9" id="KW-0902">Two-component regulatory system</keyword>
<name>A0ABT8EBH4_9BACL</name>
<dbReference type="Pfam" id="PF02518">
    <property type="entry name" value="HATPase_c"/>
    <property type="match status" value="1"/>
</dbReference>
<comment type="caution">
    <text evidence="11">The sequence shown here is derived from an EMBL/GenBank/DDBJ whole genome shotgun (WGS) entry which is preliminary data.</text>
</comment>
<keyword evidence="8 11" id="KW-0067">ATP-binding</keyword>
<evidence type="ECO:0000256" key="2">
    <source>
        <dbReference type="ARBA" id="ARBA00004370"/>
    </source>
</evidence>
<dbReference type="PROSITE" id="PS50109">
    <property type="entry name" value="HIS_KIN"/>
    <property type="match status" value="1"/>
</dbReference>